<dbReference type="STRING" id="1261640.BHK98_08460"/>
<dbReference type="EMBL" id="MJIE01000001">
    <property type="protein sequence ID" value="OLR56092.1"/>
    <property type="molecule type" value="Genomic_DNA"/>
</dbReference>
<accession>A0A1Q9JIP5</accession>
<reference evidence="1 2" key="1">
    <citation type="journal article" date="2016" name="Appl. Environ. Microbiol.">
        <title>Function and Phylogeny of Bacterial Butyryl Coenzyme A:Acetate Transferases and Their Diversity in the Proximal Colon of Swine.</title>
        <authorList>
            <person name="Trachsel J."/>
            <person name="Bayles D.O."/>
            <person name="Looft T."/>
            <person name="Levine U.Y."/>
            <person name="Allen H.K."/>
        </authorList>
    </citation>
    <scope>NUCLEOTIDE SEQUENCE [LARGE SCALE GENOMIC DNA]</scope>
    <source>
        <strain evidence="1 2">68-3-10</strain>
    </source>
</reference>
<dbReference type="Proteomes" id="UP000187404">
    <property type="component" value="Unassembled WGS sequence"/>
</dbReference>
<dbReference type="RefSeq" id="WP_075713373.1">
    <property type="nucleotide sequence ID" value="NZ_MJIE01000001.1"/>
</dbReference>
<dbReference type="OrthoDB" id="361760at2"/>
<keyword evidence="2" id="KW-1185">Reference proteome</keyword>
<organism evidence="1 2">
    <name type="scientific">Hornefia porci</name>
    <dbReference type="NCBI Taxonomy" id="2652292"/>
    <lineage>
        <taxon>Bacteria</taxon>
        <taxon>Bacillati</taxon>
        <taxon>Bacillota</taxon>
        <taxon>Clostridia</taxon>
        <taxon>Peptostreptococcales</taxon>
        <taxon>Anaerovoracaceae</taxon>
        <taxon>Hornefia</taxon>
    </lineage>
</organism>
<evidence type="ECO:0000313" key="1">
    <source>
        <dbReference type="EMBL" id="OLR56092.1"/>
    </source>
</evidence>
<dbReference type="AlphaFoldDB" id="A0A1Q9JIP5"/>
<name>A0A1Q9JIP5_9FIRM</name>
<proteinExistence type="predicted"/>
<comment type="caution">
    <text evidence="1">The sequence shown here is derived from an EMBL/GenBank/DDBJ whole genome shotgun (WGS) entry which is preliminary data.</text>
</comment>
<protein>
    <submittedName>
        <fullName evidence="1">Uncharacterized protein</fullName>
    </submittedName>
</protein>
<sequence>MSRYDDIISLPHHVSSRHPHMSMKERAAQFSPFAALTGYGDAVRETAKQHIRETEEKNSNSTLMDDEYEIHLEDMKELWND</sequence>
<evidence type="ECO:0000313" key="2">
    <source>
        <dbReference type="Proteomes" id="UP000187404"/>
    </source>
</evidence>
<gene>
    <name evidence="1" type="ORF">BHK98_08460</name>
</gene>